<name>A0A4Y1ZDP8_9BACL</name>
<accession>A0A4Y1ZDP8</accession>
<comment type="caution">
    <text evidence="1">The sequence shown here is derived from an EMBL/GenBank/DDBJ whole genome shotgun (WGS) entry which is preliminary data.</text>
</comment>
<proteinExistence type="predicted"/>
<gene>
    <name evidence="1" type="ORF">NBRC111894_2272</name>
</gene>
<dbReference type="EMBL" id="BEXB01000016">
    <property type="protein sequence ID" value="GAY76718.1"/>
    <property type="molecule type" value="Genomic_DNA"/>
</dbReference>
<evidence type="ECO:0000313" key="1">
    <source>
        <dbReference type="EMBL" id="GAY76718.1"/>
    </source>
</evidence>
<organism evidence="1 2">
    <name type="scientific">Sporolactobacillus inulinus</name>
    <dbReference type="NCBI Taxonomy" id="2078"/>
    <lineage>
        <taxon>Bacteria</taxon>
        <taxon>Bacillati</taxon>
        <taxon>Bacillota</taxon>
        <taxon>Bacilli</taxon>
        <taxon>Bacillales</taxon>
        <taxon>Sporolactobacillaceae</taxon>
        <taxon>Sporolactobacillus</taxon>
    </lineage>
</organism>
<protein>
    <submittedName>
        <fullName evidence="1">Uncharacterized protein</fullName>
    </submittedName>
</protein>
<dbReference type="Proteomes" id="UP000319716">
    <property type="component" value="Unassembled WGS sequence"/>
</dbReference>
<evidence type="ECO:0000313" key="2">
    <source>
        <dbReference type="Proteomes" id="UP000319716"/>
    </source>
</evidence>
<sequence length="43" mass="5332">MTLVYWFEEGVKIISFRKKTRKSAVHFPRFAYRYSIQQLPFFD</sequence>
<dbReference type="AlphaFoldDB" id="A0A4Y1ZDP8"/>
<reference evidence="1 2" key="1">
    <citation type="submission" date="2017-11" db="EMBL/GenBank/DDBJ databases">
        <title>Draft Genome Sequence of Sporolactobacillus inulinus NBRC 111894 Isolated from Koso, a Japanese Sugar-Vegetable Fermented Beverage.</title>
        <authorList>
            <person name="Chiou T.Y."/>
            <person name="Oshima K."/>
            <person name="Suda W."/>
            <person name="Hattori M."/>
            <person name="Takahashi T."/>
        </authorList>
    </citation>
    <scope>NUCLEOTIDE SEQUENCE [LARGE SCALE GENOMIC DNA]</scope>
    <source>
        <strain evidence="1 2">NBRC111894</strain>
    </source>
</reference>